<evidence type="ECO:0000313" key="1">
    <source>
        <dbReference type="EMBL" id="KAI7994130.1"/>
    </source>
</evidence>
<comment type="caution">
    <text evidence="1">The sequence shown here is derived from an EMBL/GenBank/DDBJ whole genome shotgun (WGS) entry which is preliminary data.</text>
</comment>
<evidence type="ECO:0000313" key="2">
    <source>
        <dbReference type="Proteomes" id="UP001060215"/>
    </source>
</evidence>
<reference evidence="1 2" key="1">
    <citation type="journal article" date="2022" name="Plant J.">
        <title>Chromosome-level genome of Camellia lanceoleosa provides a valuable resource for understanding genome evolution and self-incompatibility.</title>
        <authorList>
            <person name="Gong W."/>
            <person name="Xiao S."/>
            <person name="Wang L."/>
            <person name="Liao Z."/>
            <person name="Chang Y."/>
            <person name="Mo W."/>
            <person name="Hu G."/>
            <person name="Li W."/>
            <person name="Zhao G."/>
            <person name="Zhu H."/>
            <person name="Hu X."/>
            <person name="Ji K."/>
            <person name="Xiang X."/>
            <person name="Song Q."/>
            <person name="Yuan D."/>
            <person name="Jin S."/>
            <person name="Zhang L."/>
        </authorList>
    </citation>
    <scope>NUCLEOTIDE SEQUENCE [LARGE SCALE GENOMIC DNA]</scope>
    <source>
        <strain evidence="1">SQ_2022a</strain>
    </source>
</reference>
<name>A0ACC0FZC1_9ERIC</name>
<proteinExistence type="predicted"/>
<gene>
    <name evidence="1" type="ORF">LOK49_LG11G01025</name>
</gene>
<organism evidence="1 2">
    <name type="scientific">Camellia lanceoleosa</name>
    <dbReference type="NCBI Taxonomy" id="1840588"/>
    <lineage>
        <taxon>Eukaryota</taxon>
        <taxon>Viridiplantae</taxon>
        <taxon>Streptophyta</taxon>
        <taxon>Embryophyta</taxon>
        <taxon>Tracheophyta</taxon>
        <taxon>Spermatophyta</taxon>
        <taxon>Magnoliopsida</taxon>
        <taxon>eudicotyledons</taxon>
        <taxon>Gunneridae</taxon>
        <taxon>Pentapetalae</taxon>
        <taxon>asterids</taxon>
        <taxon>Ericales</taxon>
        <taxon>Theaceae</taxon>
        <taxon>Camellia</taxon>
    </lineage>
</organism>
<protein>
    <submittedName>
        <fullName evidence="1">Uncharacterized protein</fullName>
    </submittedName>
</protein>
<sequence>MKIVPETESTQIGGRQSQTRERGFRSWRRRGRSGSDHGGEGVPILEEGVSILEKGRSGSDPVLCLVCALFNFGHGGEDTVRIRGR</sequence>
<keyword evidence="2" id="KW-1185">Reference proteome</keyword>
<accession>A0ACC0FZC1</accession>
<dbReference type="EMBL" id="CM045769">
    <property type="protein sequence ID" value="KAI7994130.1"/>
    <property type="molecule type" value="Genomic_DNA"/>
</dbReference>
<dbReference type="Proteomes" id="UP001060215">
    <property type="component" value="Chromosome 12"/>
</dbReference>